<evidence type="ECO:0000256" key="2">
    <source>
        <dbReference type="ARBA" id="ARBA00022771"/>
    </source>
</evidence>
<gene>
    <name evidence="6" type="ORF">RFI_03270</name>
</gene>
<dbReference type="Pfam" id="PF01753">
    <property type="entry name" value="zf-MYND"/>
    <property type="match status" value="1"/>
</dbReference>
<name>X6P873_RETFI</name>
<reference evidence="6 7" key="1">
    <citation type="journal article" date="2013" name="Curr. Biol.">
        <title>The Genome of the Foraminiferan Reticulomyxa filosa.</title>
        <authorList>
            <person name="Glockner G."/>
            <person name="Hulsmann N."/>
            <person name="Schleicher M."/>
            <person name="Noegel A.A."/>
            <person name="Eichinger L."/>
            <person name="Gallinger C."/>
            <person name="Pawlowski J."/>
            <person name="Sierra R."/>
            <person name="Euteneuer U."/>
            <person name="Pillet L."/>
            <person name="Moustafa A."/>
            <person name="Platzer M."/>
            <person name="Groth M."/>
            <person name="Szafranski K."/>
            <person name="Schliwa M."/>
        </authorList>
    </citation>
    <scope>NUCLEOTIDE SEQUENCE [LARGE SCALE GENOMIC DNA]</scope>
</reference>
<dbReference type="InterPro" id="IPR002893">
    <property type="entry name" value="Znf_MYND"/>
</dbReference>
<dbReference type="InterPro" id="IPR052298">
    <property type="entry name" value="ZMYND10"/>
</dbReference>
<evidence type="ECO:0000256" key="3">
    <source>
        <dbReference type="ARBA" id="ARBA00022833"/>
    </source>
</evidence>
<keyword evidence="1" id="KW-0479">Metal-binding</keyword>
<dbReference type="PROSITE" id="PS01360">
    <property type="entry name" value="ZF_MYND_1"/>
    <property type="match status" value="1"/>
</dbReference>
<dbReference type="PROSITE" id="PS50865">
    <property type="entry name" value="ZF_MYND_2"/>
    <property type="match status" value="1"/>
</dbReference>
<organism evidence="6 7">
    <name type="scientific">Reticulomyxa filosa</name>
    <dbReference type="NCBI Taxonomy" id="46433"/>
    <lineage>
        <taxon>Eukaryota</taxon>
        <taxon>Sar</taxon>
        <taxon>Rhizaria</taxon>
        <taxon>Retaria</taxon>
        <taxon>Foraminifera</taxon>
        <taxon>Monothalamids</taxon>
        <taxon>Reticulomyxidae</taxon>
        <taxon>Reticulomyxa</taxon>
    </lineage>
</organism>
<proteinExistence type="predicted"/>
<dbReference type="PANTHER" id="PTHR13244:SF7">
    <property type="entry name" value="ZINC FINGER MYND DOMAIN-CONTAINING PROTEIN 10"/>
    <property type="match status" value="1"/>
</dbReference>
<keyword evidence="2 4" id="KW-0863">Zinc-finger</keyword>
<dbReference type="GO" id="GO:0008270">
    <property type="term" value="F:zinc ion binding"/>
    <property type="evidence" value="ECO:0007669"/>
    <property type="project" value="UniProtKB-KW"/>
</dbReference>
<protein>
    <recommendedName>
        <fullName evidence="5">MYND-type domain-containing protein</fullName>
    </recommendedName>
</protein>
<dbReference type="GO" id="GO:0005737">
    <property type="term" value="C:cytoplasm"/>
    <property type="evidence" value="ECO:0007669"/>
    <property type="project" value="TreeGrafter"/>
</dbReference>
<evidence type="ECO:0000313" key="7">
    <source>
        <dbReference type="Proteomes" id="UP000023152"/>
    </source>
</evidence>
<evidence type="ECO:0000259" key="5">
    <source>
        <dbReference type="PROSITE" id="PS50865"/>
    </source>
</evidence>
<sequence>MGLVSLIENHPFIRRKEKKHENTKLTITEKFENNQWIEYDASNVARMSKIEANLWLCVYNLFMDKEVRKRYEINEFRQNHLLKLRKFLSPMTLDQLPVLVDMKRSLEELALLSTLPLIKSSFDCIEVLPHLRQKLLASDFASIAKKQMQEIFSKIDTAAKQKELESWARTYNIDILEKLSLLNSNPTCACCGKNAEKRCSRCKLEWYCSRACQVSSWKTHKNVCTNLAPTTGQDKTVVVSESNTTRNIATNNSGGQTSKVIACEKRAEYFEDTNFIGRNCFFFLEYSKKTSFKKTV</sequence>
<dbReference type="EMBL" id="ASPP01003108">
    <property type="protein sequence ID" value="ETO33832.1"/>
    <property type="molecule type" value="Genomic_DNA"/>
</dbReference>
<comment type="caution">
    <text evidence="6">The sequence shown here is derived from an EMBL/GenBank/DDBJ whole genome shotgun (WGS) entry which is preliminary data.</text>
</comment>
<dbReference type="Gene3D" id="6.10.140.2220">
    <property type="match status" value="1"/>
</dbReference>
<dbReference type="OrthoDB" id="432970at2759"/>
<dbReference type="OMA" id="SKVIACE"/>
<keyword evidence="7" id="KW-1185">Reference proteome</keyword>
<dbReference type="SUPFAM" id="SSF144232">
    <property type="entry name" value="HIT/MYND zinc finger-like"/>
    <property type="match status" value="1"/>
</dbReference>
<accession>X6P873</accession>
<evidence type="ECO:0000313" key="6">
    <source>
        <dbReference type="EMBL" id="ETO33832.1"/>
    </source>
</evidence>
<evidence type="ECO:0000256" key="1">
    <source>
        <dbReference type="ARBA" id="ARBA00022723"/>
    </source>
</evidence>
<dbReference type="Proteomes" id="UP000023152">
    <property type="component" value="Unassembled WGS sequence"/>
</dbReference>
<evidence type="ECO:0000256" key="4">
    <source>
        <dbReference type="PROSITE-ProRule" id="PRU00134"/>
    </source>
</evidence>
<dbReference type="AlphaFoldDB" id="X6P873"/>
<dbReference type="PANTHER" id="PTHR13244">
    <property type="entry name" value="ZINC FINGER MYND DOMAIN CONTAINING PROTEIN 10"/>
    <property type="match status" value="1"/>
</dbReference>
<feature type="domain" description="MYND-type" evidence="5">
    <location>
        <begin position="188"/>
        <end position="224"/>
    </location>
</feature>
<keyword evidence="3" id="KW-0862">Zinc</keyword>